<protein>
    <recommendedName>
        <fullName evidence="6">Cytochrome c domain-containing protein</fullName>
    </recommendedName>
</protein>
<dbReference type="InterPro" id="IPR036909">
    <property type="entry name" value="Cyt_c-like_dom_sf"/>
</dbReference>
<sequence>MRRHACGGKMNKFLALSLFAALAACSSAQGESVVDGAENYERYCAGCHNPGPGHGGTMLLAEKGAPVPSLIGRKDLDYDYLHSVVRQGLIEMPPFRPTELSDAEIKQIYDHIVAQKLPPTKAEPAKNKAL</sequence>
<dbReference type="KEGG" id="nar:Saro_3880"/>
<dbReference type="HOGENOM" id="CLU_1935860_0_0_5"/>
<reference evidence="7 8" key="1">
    <citation type="submission" date="2007-04" db="EMBL/GenBank/DDBJ databases">
        <title>Complete sequence of plasmid pNL1 of Novosphingobium aromaticivorans DSM 12444.</title>
        <authorList>
            <consortium name="US DOE Joint Genome Institute"/>
            <person name="Copeland A."/>
            <person name="Lucas S."/>
            <person name="Lapidus A."/>
            <person name="Barry K."/>
            <person name="Detter J.C."/>
            <person name="Glavina del Rio T."/>
            <person name="Hammon N."/>
            <person name="Israni S."/>
            <person name="Dalin E."/>
            <person name="Tice H."/>
            <person name="Pitluck S."/>
            <person name="Chertkov O."/>
            <person name="Han C."/>
            <person name="Thomson S."/>
            <person name="Schmutz J."/>
            <person name="Larimer F."/>
            <person name="Land M."/>
            <person name="Kyrpides N."/>
            <person name="Ivanova N."/>
            <person name="Fredrickson J."/>
            <person name="Romine M.F."/>
            <person name="Richardson P."/>
        </authorList>
    </citation>
    <scope>NUCLEOTIDE SEQUENCE [LARGE SCALE GENOMIC DNA]</scope>
    <source>
        <strain evidence="8">ATCC 700278 / DSM 12444 / CCUG 56034 / CIP 105152 / NBRC 16084 / F199</strain>
        <plasmid evidence="7 8">pNL1</plasmid>
    </source>
</reference>
<geneLocation type="plasmid" evidence="7 8">
    <name>pNL1</name>
</geneLocation>
<gene>
    <name evidence="7" type="ordered locus">Saro_3880</name>
</gene>
<dbReference type="GO" id="GO:0020037">
    <property type="term" value="F:heme binding"/>
    <property type="evidence" value="ECO:0007669"/>
    <property type="project" value="InterPro"/>
</dbReference>
<dbReference type="AlphaFoldDB" id="A4XDW4"/>
<dbReference type="InterPro" id="IPR009056">
    <property type="entry name" value="Cyt_c-like_dom"/>
</dbReference>
<evidence type="ECO:0000256" key="2">
    <source>
        <dbReference type="ARBA" id="ARBA00022723"/>
    </source>
</evidence>
<feature type="domain" description="Cytochrome c" evidence="6">
    <location>
        <begin position="31"/>
        <end position="116"/>
    </location>
</feature>
<evidence type="ECO:0000313" key="7">
    <source>
        <dbReference type="EMBL" id="ABP64125.1"/>
    </source>
</evidence>
<keyword evidence="7" id="KW-0614">Plasmid</keyword>
<dbReference type="GO" id="GO:0009055">
    <property type="term" value="F:electron transfer activity"/>
    <property type="evidence" value="ECO:0007669"/>
    <property type="project" value="InterPro"/>
</dbReference>
<evidence type="ECO:0000256" key="1">
    <source>
        <dbReference type="ARBA" id="ARBA00022617"/>
    </source>
</evidence>
<proteinExistence type="predicted"/>
<evidence type="ECO:0000256" key="3">
    <source>
        <dbReference type="ARBA" id="ARBA00023004"/>
    </source>
</evidence>
<keyword evidence="5" id="KW-0732">Signal</keyword>
<evidence type="ECO:0000256" key="5">
    <source>
        <dbReference type="SAM" id="SignalP"/>
    </source>
</evidence>
<keyword evidence="8" id="KW-1185">Reference proteome</keyword>
<dbReference type="SUPFAM" id="SSF46626">
    <property type="entry name" value="Cytochrome c"/>
    <property type="match status" value="1"/>
</dbReference>
<evidence type="ECO:0000259" key="6">
    <source>
        <dbReference type="PROSITE" id="PS51007"/>
    </source>
</evidence>
<evidence type="ECO:0000313" key="8">
    <source>
        <dbReference type="Proteomes" id="UP000009134"/>
    </source>
</evidence>
<dbReference type="PROSITE" id="PS51257">
    <property type="entry name" value="PROKAR_LIPOPROTEIN"/>
    <property type="match status" value="1"/>
</dbReference>
<dbReference type="Pfam" id="PF13442">
    <property type="entry name" value="Cytochrome_CBB3"/>
    <property type="match status" value="1"/>
</dbReference>
<keyword evidence="1 4" id="KW-0349">Heme</keyword>
<accession>A4XDW4</accession>
<name>A4XDW4_NOVAD</name>
<keyword evidence="2 4" id="KW-0479">Metal-binding</keyword>
<keyword evidence="3 4" id="KW-0408">Iron</keyword>
<dbReference type="EMBL" id="CP000676">
    <property type="protein sequence ID" value="ABP64125.1"/>
    <property type="molecule type" value="Genomic_DNA"/>
</dbReference>
<dbReference type="GO" id="GO:0046872">
    <property type="term" value="F:metal ion binding"/>
    <property type="evidence" value="ECO:0007669"/>
    <property type="project" value="UniProtKB-KW"/>
</dbReference>
<dbReference type="Proteomes" id="UP000009134">
    <property type="component" value="Plasmid pNL1"/>
</dbReference>
<dbReference type="Gene3D" id="1.10.760.10">
    <property type="entry name" value="Cytochrome c-like domain"/>
    <property type="match status" value="1"/>
</dbReference>
<feature type="signal peptide" evidence="5">
    <location>
        <begin position="1"/>
        <end position="30"/>
    </location>
</feature>
<feature type="chain" id="PRO_5002676796" description="Cytochrome c domain-containing protein" evidence="5">
    <location>
        <begin position="31"/>
        <end position="130"/>
    </location>
</feature>
<organism evidence="7 8">
    <name type="scientific">Novosphingobium aromaticivorans (strain ATCC 700278 / DSM 12444 / CCUG 56034 / CIP 105152 / NBRC 16084 / F199)</name>
    <dbReference type="NCBI Taxonomy" id="279238"/>
    <lineage>
        <taxon>Bacteria</taxon>
        <taxon>Pseudomonadati</taxon>
        <taxon>Pseudomonadota</taxon>
        <taxon>Alphaproteobacteria</taxon>
        <taxon>Sphingomonadales</taxon>
        <taxon>Sphingomonadaceae</taxon>
        <taxon>Novosphingobium</taxon>
    </lineage>
</organism>
<evidence type="ECO:0000256" key="4">
    <source>
        <dbReference type="PROSITE-ProRule" id="PRU00433"/>
    </source>
</evidence>
<dbReference type="PROSITE" id="PS51007">
    <property type="entry name" value="CYTC"/>
    <property type="match status" value="1"/>
</dbReference>